<feature type="domain" description="F-box" evidence="2">
    <location>
        <begin position="71"/>
        <end position="100"/>
    </location>
</feature>
<evidence type="ECO:0000313" key="3">
    <source>
        <dbReference type="EMBL" id="KAL1603707.1"/>
    </source>
</evidence>
<sequence>MSRSNNRNATASTVRETREAFKGRDTEGPVNALLENIELQTDTMRAESGAAAAATKSNDQIVTVKSLLDQPLDIVNLILSHCKPSALAALARTCKTMRNLAIPVLYENLDLSCRGTILPGVYAHASWVKQVQEQKSAIQFLLHNRGIAKLVRTFKLTIGANYNLQSSLDLYRVFELLEHVEHVDIEGTLYQGLEPDNRPLRLEGGLNENIFTRVKTIKLSGRLHCWLVERVLLGGRKPQLTTIEVSCLTTGVTMTIQGRKFYFDYDELLYNMFMIRSRAHALTSWVTDGKELPLGPANEAASGLSLGGLKNYFWWNEEVQREFWQWAPGIQASLYGR</sequence>
<keyword evidence="4" id="KW-1185">Reference proteome</keyword>
<dbReference type="Pfam" id="PF00646">
    <property type="entry name" value="F-box"/>
    <property type="match status" value="1"/>
</dbReference>
<feature type="compositionally biased region" description="Basic and acidic residues" evidence="1">
    <location>
        <begin position="15"/>
        <end position="25"/>
    </location>
</feature>
<evidence type="ECO:0000256" key="1">
    <source>
        <dbReference type="SAM" id="MobiDB-lite"/>
    </source>
</evidence>
<organism evidence="3 4">
    <name type="scientific">Paraconiothyrium brasiliense</name>
    <dbReference type="NCBI Taxonomy" id="300254"/>
    <lineage>
        <taxon>Eukaryota</taxon>
        <taxon>Fungi</taxon>
        <taxon>Dikarya</taxon>
        <taxon>Ascomycota</taxon>
        <taxon>Pezizomycotina</taxon>
        <taxon>Dothideomycetes</taxon>
        <taxon>Pleosporomycetidae</taxon>
        <taxon>Pleosporales</taxon>
        <taxon>Massarineae</taxon>
        <taxon>Didymosphaeriaceae</taxon>
        <taxon>Paraconiothyrium</taxon>
    </lineage>
</organism>
<evidence type="ECO:0000313" key="4">
    <source>
        <dbReference type="Proteomes" id="UP001521785"/>
    </source>
</evidence>
<feature type="compositionally biased region" description="Polar residues" evidence="1">
    <location>
        <begin position="1"/>
        <end position="14"/>
    </location>
</feature>
<accession>A0ABR3RH63</accession>
<reference evidence="3 4" key="1">
    <citation type="submission" date="2024-02" db="EMBL/GenBank/DDBJ databases">
        <title>De novo assembly and annotation of 12 fungi associated with fruit tree decline syndrome in Ontario, Canada.</title>
        <authorList>
            <person name="Sulman M."/>
            <person name="Ellouze W."/>
            <person name="Ilyukhin E."/>
        </authorList>
    </citation>
    <scope>NUCLEOTIDE SEQUENCE [LARGE SCALE GENOMIC DNA]</scope>
    <source>
        <strain evidence="3 4">M42-189</strain>
    </source>
</reference>
<dbReference type="SUPFAM" id="SSF81383">
    <property type="entry name" value="F-box domain"/>
    <property type="match status" value="1"/>
</dbReference>
<protein>
    <recommendedName>
        <fullName evidence="2">F-box domain-containing protein</fullName>
    </recommendedName>
</protein>
<name>A0ABR3RH63_9PLEO</name>
<dbReference type="CDD" id="cd09917">
    <property type="entry name" value="F-box_SF"/>
    <property type="match status" value="1"/>
</dbReference>
<comment type="caution">
    <text evidence="3">The sequence shown here is derived from an EMBL/GenBank/DDBJ whole genome shotgun (WGS) entry which is preliminary data.</text>
</comment>
<dbReference type="InterPro" id="IPR001810">
    <property type="entry name" value="F-box_dom"/>
</dbReference>
<proteinExistence type="predicted"/>
<gene>
    <name evidence="3" type="ORF">SLS60_005296</name>
</gene>
<feature type="region of interest" description="Disordered" evidence="1">
    <location>
        <begin position="1"/>
        <end position="25"/>
    </location>
</feature>
<evidence type="ECO:0000259" key="2">
    <source>
        <dbReference type="Pfam" id="PF00646"/>
    </source>
</evidence>
<dbReference type="Proteomes" id="UP001521785">
    <property type="component" value="Unassembled WGS sequence"/>
</dbReference>
<dbReference type="InterPro" id="IPR036047">
    <property type="entry name" value="F-box-like_dom_sf"/>
</dbReference>
<dbReference type="EMBL" id="JAKJXO020000006">
    <property type="protein sequence ID" value="KAL1603707.1"/>
    <property type="molecule type" value="Genomic_DNA"/>
</dbReference>